<feature type="compositionally biased region" description="Polar residues" evidence="1">
    <location>
        <begin position="141"/>
        <end position="159"/>
    </location>
</feature>
<feature type="region of interest" description="Disordered" evidence="1">
    <location>
        <begin position="126"/>
        <end position="238"/>
    </location>
</feature>
<reference evidence="3 4" key="1">
    <citation type="journal article" date="2015" name="Sci. Rep.">
        <title>Chromosome-level genome map provides insights into diverse defense mechanisms in the medicinal fungus Ganoderma sinense.</title>
        <authorList>
            <person name="Zhu Y."/>
            <person name="Xu J."/>
            <person name="Sun C."/>
            <person name="Zhou S."/>
            <person name="Xu H."/>
            <person name="Nelson D.R."/>
            <person name="Qian J."/>
            <person name="Song J."/>
            <person name="Luo H."/>
            <person name="Xiang L."/>
            <person name="Li Y."/>
            <person name="Xu Z."/>
            <person name="Ji A."/>
            <person name="Wang L."/>
            <person name="Lu S."/>
            <person name="Hayward A."/>
            <person name="Sun W."/>
            <person name="Li X."/>
            <person name="Schwartz D.C."/>
            <person name="Wang Y."/>
            <person name="Chen S."/>
        </authorList>
    </citation>
    <scope>NUCLEOTIDE SEQUENCE [LARGE SCALE GENOMIC DNA]</scope>
    <source>
        <strain evidence="3 4">ZZ0214-1</strain>
    </source>
</reference>
<keyword evidence="2" id="KW-1133">Transmembrane helix</keyword>
<keyword evidence="2" id="KW-0472">Membrane</keyword>
<keyword evidence="2" id="KW-0812">Transmembrane</keyword>
<evidence type="ECO:0000256" key="2">
    <source>
        <dbReference type="SAM" id="Phobius"/>
    </source>
</evidence>
<sequence>MMWLLTTAQAASTLRFNNPSIPAQLLCSKVTFSWSGGVPAYELQIMDATTEAVIEDFRGTAGTSLEWVADGKVEGKNVVAKIIDSTGQSAITKHIPVSPGSPNACPQNIAIPSSAPSTLSFTTIVTITPPSSAPSSRATIETTSKSSPRDTSVSQSPTGTRPLPSSAPDAASSISSASTTGASSTTTSIPVPPVPSSPPASAPAPTQPPSVASSTALSVPTYKSPPPASPSPAKIKPPSKAAIATPIVALVVGIGAILLYWLCRRAAQKRKVVRSSGRRADLDLQESCPLLSEPAAPGRAVVARRAWAGPSLPWRSSEQSAFAPDDENDILVIRRPRPRSTDAQASLWQSDFASAATASPGYTSFLSATGTGTRPWGPKDRRTDSPIDSLTSLFPAGSTRPSSQYLLSTHRDVAAYMSDGRPTGMETGSPSGFSKPLDEGEWDDLSDTGTTTTLPPPYYHYAM</sequence>
<organism evidence="3 4">
    <name type="scientific">Ganoderma sinense ZZ0214-1</name>
    <dbReference type="NCBI Taxonomy" id="1077348"/>
    <lineage>
        <taxon>Eukaryota</taxon>
        <taxon>Fungi</taxon>
        <taxon>Dikarya</taxon>
        <taxon>Basidiomycota</taxon>
        <taxon>Agaricomycotina</taxon>
        <taxon>Agaricomycetes</taxon>
        <taxon>Polyporales</taxon>
        <taxon>Polyporaceae</taxon>
        <taxon>Ganoderma</taxon>
    </lineage>
</organism>
<comment type="caution">
    <text evidence="3">The sequence shown here is derived from an EMBL/GenBank/DDBJ whole genome shotgun (WGS) entry which is preliminary data.</text>
</comment>
<accession>A0A2G8S4W0</accession>
<evidence type="ECO:0000256" key="1">
    <source>
        <dbReference type="SAM" id="MobiDB-lite"/>
    </source>
</evidence>
<name>A0A2G8S4W0_9APHY</name>
<feature type="compositionally biased region" description="Pro residues" evidence="1">
    <location>
        <begin position="190"/>
        <end position="208"/>
    </location>
</feature>
<protein>
    <submittedName>
        <fullName evidence="3">Uncharacterized protein</fullName>
    </submittedName>
</protein>
<feature type="region of interest" description="Disordered" evidence="1">
    <location>
        <begin position="418"/>
        <end position="457"/>
    </location>
</feature>
<dbReference type="AlphaFoldDB" id="A0A2G8S4W0"/>
<dbReference type="OrthoDB" id="3362246at2759"/>
<evidence type="ECO:0000313" key="4">
    <source>
        <dbReference type="Proteomes" id="UP000230002"/>
    </source>
</evidence>
<keyword evidence="4" id="KW-1185">Reference proteome</keyword>
<dbReference type="STRING" id="1077348.A0A2G8S4W0"/>
<feature type="transmembrane region" description="Helical" evidence="2">
    <location>
        <begin position="241"/>
        <end position="262"/>
    </location>
</feature>
<feature type="compositionally biased region" description="Low complexity" evidence="1">
    <location>
        <begin position="166"/>
        <end position="189"/>
    </location>
</feature>
<dbReference type="EMBL" id="AYKW01000023">
    <property type="protein sequence ID" value="PIL28810.1"/>
    <property type="molecule type" value="Genomic_DNA"/>
</dbReference>
<evidence type="ECO:0000313" key="3">
    <source>
        <dbReference type="EMBL" id="PIL28810.1"/>
    </source>
</evidence>
<gene>
    <name evidence="3" type="ORF">GSI_08854</name>
</gene>
<feature type="compositionally biased region" description="Low complexity" evidence="1">
    <location>
        <begin position="126"/>
        <end position="140"/>
    </location>
</feature>
<dbReference type="Proteomes" id="UP000230002">
    <property type="component" value="Unassembled WGS sequence"/>
</dbReference>
<proteinExistence type="predicted"/>